<feature type="region of interest" description="Disordered" evidence="1">
    <location>
        <begin position="45"/>
        <end position="96"/>
    </location>
</feature>
<reference evidence="2 3" key="1">
    <citation type="submission" date="2019-04" db="EMBL/GenBank/DDBJ databases">
        <title>Crypto-aerobic microbial life in anoxic (sulfidic) marine sediments.</title>
        <authorList>
            <person name="Bhattacharya S."/>
            <person name="Roy C."/>
            <person name="Mondal N."/>
            <person name="Sarkar J."/>
            <person name="Mandal S."/>
            <person name="Rameez M.J."/>
            <person name="Ghosh W."/>
        </authorList>
    </citation>
    <scope>NUCLEOTIDE SEQUENCE [LARGE SCALE GENOMIC DNA]</scope>
    <source>
        <strain evidence="2 3">SBBC</strain>
    </source>
</reference>
<evidence type="ECO:0000256" key="1">
    <source>
        <dbReference type="SAM" id="MobiDB-lite"/>
    </source>
</evidence>
<feature type="compositionally biased region" description="Basic and acidic residues" evidence="1">
    <location>
        <begin position="85"/>
        <end position="96"/>
    </location>
</feature>
<organism evidence="2 3">
    <name type="scientific">Cereibacter changlensis</name>
    <dbReference type="NCBI Taxonomy" id="402884"/>
    <lineage>
        <taxon>Bacteria</taxon>
        <taxon>Pseudomonadati</taxon>
        <taxon>Pseudomonadota</taxon>
        <taxon>Alphaproteobacteria</taxon>
        <taxon>Rhodobacterales</taxon>
        <taxon>Paracoccaceae</taxon>
        <taxon>Cereibacter</taxon>
    </lineage>
</organism>
<name>A0A4U0Z5W5_9RHOB</name>
<gene>
    <name evidence="2" type="ORF">FAZ78_08835</name>
</gene>
<sequence length="96" mass="11107">MNREEFDAWDKRVEQRAELLWQEAGSPEGGFIPYMDQARELLAIEENPHSGTHPIDEHLPDGESLLAVENQGEFPTTTDQGEEQAYPKREDRPKWD</sequence>
<comment type="caution">
    <text evidence="2">The sequence shown here is derived from an EMBL/GenBank/DDBJ whole genome shotgun (WGS) entry which is preliminary data.</text>
</comment>
<evidence type="ECO:0000313" key="3">
    <source>
        <dbReference type="Proteomes" id="UP000306340"/>
    </source>
</evidence>
<evidence type="ECO:0000313" key="2">
    <source>
        <dbReference type="EMBL" id="TKA96913.1"/>
    </source>
</evidence>
<protein>
    <recommendedName>
        <fullName evidence="4">DUF2934 domain-containing protein</fullName>
    </recommendedName>
</protein>
<evidence type="ECO:0008006" key="4">
    <source>
        <dbReference type="Google" id="ProtNLM"/>
    </source>
</evidence>
<dbReference type="AlphaFoldDB" id="A0A4U0Z5W5"/>
<accession>A0A4U0Z5W5</accession>
<proteinExistence type="predicted"/>
<dbReference type="Proteomes" id="UP000306340">
    <property type="component" value="Unassembled WGS sequence"/>
</dbReference>
<dbReference type="EMBL" id="SWAU01000067">
    <property type="protein sequence ID" value="TKA96913.1"/>
    <property type="molecule type" value="Genomic_DNA"/>
</dbReference>
<dbReference type="RefSeq" id="WP_136792211.1">
    <property type="nucleotide sequence ID" value="NZ_SWAU01000067.1"/>
</dbReference>